<dbReference type="Proteomes" id="UP001138768">
    <property type="component" value="Unassembled WGS sequence"/>
</dbReference>
<protein>
    <submittedName>
        <fullName evidence="5">Peptidase M52</fullName>
    </submittedName>
</protein>
<name>A0A9X0W549_9GAMM</name>
<keyword evidence="6" id="KW-1185">Reference proteome</keyword>
<evidence type="ECO:0000313" key="5">
    <source>
        <dbReference type="EMBL" id="MBK1617154.1"/>
    </source>
</evidence>
<dbReference type="GO" id="GO:0008047">
    <property type="term" value="F:enzyme activator activity"/>
    <property type="evidence" value="ECO:0007669"/>
    <property type="project" value="InterPro"/>
</dbReference>
<evidence type="ECO:0000313" key="6">
    <source>
        <dbReference type="Proteomes" id="UP001138768"/>
    </source>
</evidence>
<sequence>MPATGTLILGLGNILLTDEAVGAVVLQALEPIAATDPDLNLYDGGTLSFTLAGPIGDAARLIVVDAAAMGDPPGTVRLFEGEAMDRQLSTHAKSVHEVSLADLFDIARLTDTLPSQRALIGIEPQQVDWGDQLTPPVAAAVPEVVDQIQALLQRWRNTAAA</sequence>
<proteinExistence type="inferred from homology"/>
<organism evidence="5 6">
    <name type="scientific">Lamprobacter modestohalophilus</name>
    <dbReference type="NCBI Taxonomy" id="1064514"/>
    <lineage>
        <taxon>Bacteria</taxon>
        <taxon>Pseudomonadati</taxon>
        <taxon>Pseudomonadota</taxon>
        <taxon>Gammaproteobacteria</taxon>
        <taxon>Chromatiales</taxon>
        <taxon>Chromatiaceae</taxon>
        <taxon>Lamprobacter</taxon>
    </lineage>
</organism>
<dbReference type="GO" id="GO:0016485">
    <property type="term" value="P:protein processing"/>
    <property type="evidence" value="ECO:0007669"/>
    <property type="project" value="TreeGrafter"/>
</dbReference>
<dbReference type="Gene3D" id="3.40.50.1450">
    <property type="entry name" value="HybD-like"/>
    <property type="match status" value="1"/>
</dbReference>
<dbReference type="SUPFAM" id="SSF53163">
    <property type="entry name" value="HybD-like"/>
    <property type="match status" value="1"/>
</dbReference>
<dbReference type="InterPro" id="IPR023430">
    <property type="entry name" value="Pept_HybD-like_dom_sf"/>
</dbReference>
<keyword evidence="2" id="KW-0645">Protease</keyword>
<evidence type="ECO:0000256" key="1">
    <source>
        <dbReference type="ARBA" id="ARBA00006814"/>
    </source>
</evidence>
<accession>A0A9X0W549</accession>
<gene>
    <name evidence="5" type="ORF">CKO42_01545</name>
</gene>
<comment type="similarity">
    <text evidence="1">Belongs to the peptidase A31 family.</text>
</comment>
<evidence type="ECO:0000256" key="4">
    <source>
        <dbReference type="ARBA" id="ARBA00022801"/>
    </source>
</evidence>
<dbReference type="InterPro" id="IPR000671">
    <property type="entry name" value="Peptidase_A31"/>
</dbReference>
<dbReference type="CDD" id="cd06062">
    <property type="entry name" value="H2MP_MemB-H2up"/>
    <property type="match status" value="1"/>
</dbReference>
<dbReference type="AlphaFoldDB" id="A0A9X0W549"/>
<dbReference type="PRINTS" id="PR00446">
    <property type="entry name" value="HYDRGNUPTAKE"/>
</dbReference>
<keyword evidence="3" id="KW-0064">Aspartyl protease</keyword>
<dbReference type="EMBL" id="NRRY01000002">
    <property type="protein sequence ID" value="MBK1617154.1"/>
    <property type="molecule type" value="Genomic_DNA"/>
</dbReference>
<dbReference type="RefSeq" id="WP_200237366.1">
    <property type="nucleotide sequence ID" value="NZ_NRRY01000002.1"/>
</dbReference>
<evidence type="ECO:0000256" key="2">
    <source>
        <dbReference type="ARBA" id="ARBA00022670"/>
    </source>
</evidence>
<dbReference type="Pfam" id="PF01750">
    <property type="entry name" value="HycI"/>
    <property type="match status" value="1"/>
</dbReference>
<keyword evidence="4" id="KW-0378">Hydrolase</keyword>
<dbReference type="PANTHER" id="PTHR30302:SF1">
    <property type="entry name" value="HYDROGENASE 2 MATURATION PROTEASE"/>
    <property type="match status" value="1"/>
</dbReference>
<evidence type="ECO:0000256" key="3">
    <source>
        <dbReference type="ARBA" id="ARBA00022750"/>
    </source>
</evidence>
<comment type="caution">
    <text evidence="5">The sequence shown here is derived from an EMBL/GenBank/DDBJ whole genome shotgun (WGS) entry which is preliminary data.</text>
</comment>
<dbReference type="NCBIfam" id="TIGR00072">
    <property type="entry name" value="hydrog_prot"/>
    <property type="match status" value="1"/>
</dbReference>
<dbReference type="GO" id="GO:0004190">
    <property type="term" value="F:aspartic-type endopeptidase activity"/>
    <property type="evidence" value="ECO:0007669"/>
    <property type="project" value="UniProtKB-KW"/>
</dbReference>
<dbReference type="PANTHER" id="PTHR30302">
    <property type="entry name" value="HYDROGENASE 1 MATURATION PROTEASE"/>
    <property type="match status" value="1"/>
</dbReference>
<reference evidence="5 6" key="1">
    <citation type="journal article" date="2020" name="Microorganisms">
        <title>Osmotic Adaptation and Compatible Solute Biosynthesis of Phototrophic Bacteria as Revealed from Genome Analyses.</title>
        <authorList>
            <person name="Imhoff J.F."/>
            <person name="Rahn T."/>
            <person name="Kunzel S."/>
            <person name="Keller A."/>
            <person name="Neulinger S.C."/>
        </authorList>
    </citation>
    <scope>NUCLEOTIDE SEQUENCE [LARGE SCALE GENOMIC DNA]</scope>
    <source>
        <strain evidence="5 6">DSM 25653</strain>
    </source>
</reference>